<comment type="caution">
    <text evidence="3">The sequence shown here is derived from an EMBL/GenBank/DDBJ whole genome shotgun (WGS) entry which is preliminary data.</text>
</comment>
<dbReference type="InterPro" id="IPR007837">
    <property type="entry name" value="DinB"/>
</dbReference>
<comment type="similarity">
    <text evidence="1">Belongs to the DinB family.</text>
</comment>
<dbReference type="RefSeq" id="WP_379863053.1">
    <property type="nucleotide sequence ID" value="NZ_JBHTBW010000005.1"/>
</dbReference>
<proteinExistence type="inferred from homology"/>
<sequence length="160" mass="18880">MSAIDQLRQQLFQELDLMVRTTAALIEKIDEKDWHYQPQNSMRTLLEVVNHLVQIPTVDLAIIQEQDEISIRKLEQELHTKHTAELLHILYSGADKLKAYMSGLSDEDFVHKTGKPFHSQEGIPHSKWLIEILTHLSHHRSQCFEYLKELRYNVNMFDLY</sequence>
<organism evidence="3 4">
    <name type="scientific">Laceyella putida</name>
    <dbReference type="NCBI Taxonomy" id="110101"/>
    <lineage>
        <taxon>Bacteria</taxon>
        <taxon>Bacillati</taxon>
        <taxon>Bacillota</taxon>
        <taxon>Bacilli</taxon>
        <taxon>Bacillales</taxon>
        <taxon>Thermoactinomycetaceae</taxon>
        <taxon>Laceyella</taxon>
    </lineage>
</organism>
<evidence type="ECO:0000313" key="3">
    <source>
        <dbReference type="EMBL" id="MFC7439864.1"/>
    </source>
</evidence>
<dbReference type="EMBL" id="JBHTBW010000005">
    <property type="protein sequence ID" value="MFC7439864.1"/>
    <property type="molecule type" value="Genomic_DNA"/>
</dbReference>
<dbReference type="Gene3D" id="1.20.120.450">
    <property type="entry name" value="dinb family like domain"/>
    <property type="match status" value="1"/>
</dbReference>
<evidence type="ECO:0000313" key="4">
    <source>
        <dbReference type="Proteomes" id="UP001596500"/>
    </source>
</evidence>
<protein>
    <submittedName>
        <fullName evidence="3">DinB family protein</fullName>
    </submittedName>
</protein>
<evidence type="ECO:0000256" key="2">
    <source>
        <dbReference type="ARBA" id="ARBA00022723"/>
    </source>
</evidence>
<keyword evidence="2" id="KW-0479">Metal-binding</keyword>
<dbReference type="SUPFAM" id="SSF109854">
    <property type="entry name" value="DinB/YfiT-like putative metalloenzymes"/>
    <property type="match status" value="1"/>
</dbReference>
<accession>A0ABW2RFU1</accession>
<evidence type="ECO:0000256" key="1">
    <source>
        <dbReference type="ARBA" id="ARBA00008635"/>
    </source>
</evidence>
<name>A0ABW2RFU1_9BACL</name>
<gene>
    <name evidence="3" type="ORF">ACFQNG_01615</name>
</gene>
<dbReference type="Pfam" id="PF05163">
    <property type="entry name" value="DinB"/>
    <property type="match status" value="1"/>
</dbReference>
<dbReference type="InterPro" id="IPR034660">
    <property type="entry name" value="DinB/YfiT-like"/>
</dbReference>
<reference evidence="4" key="1">
    <citation type="journal article" date="2019" name="Int. J. Syst. Evol. Microbiol.">
        <title>The Global Catalogue of Microorganisms (GCM) 10K type strain sequencing project: providing services to taxonomists for standard genome sequencing and annotation.</title>
        <authorList>
            <consortium name="The Broad Institute Genomics Platform"/>
            <consortium name="The Broad Institute Genome Sequencing Center for Infectious Disease"/>
            <person name="Wu L."/>
            <person name="Ma J."/>
        </authorList>
    </citation>
    <scope>NUCLEOTIDE SEQUENCE [LARGE SCALE GENOMIC DNA]</scope>
    <source>
        <strain evidence="4">CGMCC 1.12942</strain>
    </source>
</reference>
<keyword evidence="4" id="KW-1185">Reference proteome</keyword>
<dbReference type="Proteomes" id="UP001596500">
    <property type="component" value="Unassembled WGS sequence"/>
</dbReference>